<name>A0A482VXV0_ASBVE</name>
<dbReference type="Pfam" id="PF12166">
    <property type="entry name" value="Piezo_cap"/>
    <property type="match status" value="1"/>
</dbReference>
<dbReference type="GO" id="GO:0016020">
    <property type="term" value="C:membrane"/>
    <property type="evidence" value="ECO:0007669"/>
    <property type="project" value="InterPro"/>
</dbReference>
<evidence type="ECO:0000313" key="2">
    <source>
        <dbReference type="EMBL" id="RZC37771.1"/>
    </source>
</evidence>
<dbReference type="Proteomes" id="UP000292052">
    <property type="component" value="Unassembled WGS sequence"/>
</dbReference>
<organism evidence="2 3">
    <name type="scientific">Asbolus verrucosus</name>
    <name type="common">Desert ironclad beetle</name>
    <dbReference type="NCBI Taxonomy" id="1661398"/>
    <lineage>
        <taxon>Eukaryota</taxon>
        <taxon>Metazoa</taxon>
        <taxon>Ecdysozoa</taxon>
        <taxon>Arthropoda</taxon>
        <taxon>Hexapoda</taxon>
        <taxon>Insecta</taxon>
        <taxon>Pterygota</taxon>
        <taxon>Neoptera</taxon>
        <taxon>Endopterygota</taxon>
        <taxon>Coleoptera</taxon>
        <taxon>Polyphaga</taxon>
        <taxon>Cucujiformia</taxon>
        <taxon>Tenebrionidae</taxon>
        <taxon>Pimeliinae</taxon>
        <taxon>Asbolus</taxon>
    </lineage>
</organism>
<reference evidence="2 3" key="1">
    <citation type="submission" date="2017-03" db="EMBL/GenBank/DDBJ databases">
        <title>Genome of the blue death feigning beetle - Asbolus verrucosus.</title>
        <authorList>
            <person name="Rider S.D."/>
        </authorList>
    </citation>
    <scope>NUCLEOTIDE SEQUENCE [LARGE SCALE GENOMIC DNA]</scope>
    <source>
        <strain evidence="2">Butters</strain>
        <tissue evidence="2">Head and leg muscle</tissue>
    </source>
</reference>
<keyword evidence="3" id="KW-1185">Reference proteome</keyword>
<dbReference type="EMBL" id="QDEB01049561">
    <property type="protein sequence ID" value="RZC37771.1"/>
    <property type="molecule type" value="Genomic_DNA"/>
</dbReference>
<dbReference type="STRING" id="1661398.A0A482VXV0"/>
<dbReference type="GO" id="GO:0042391">
    <property type="term" value="P:regulation of membrane potential"/>
    <property type="evidence" value="ECO:0007669"/>
    <property type="project" value="TreeGrafter"/>
</dbReference>
<gene>
    <name evidence="2" type="ORF">BDFB_000388</name>
</gene>
<protein>
    <submittedName>
        <fullName evidence="2">DUF3595 domain containing protein</fullName>
    </submittedName>
</protein>
<dbReference type="InterPro" id="IPR027272">
    <property type="entry name" value="Piezo"/>
</dbReference>
<dbReference type="InterPro" id="IPR031334">
    <property type="entry name" value="Piezo_cap_dom"/>
</dbReference>
<accession>A0A482VXV0</accession>
<dbReference type="PANTHER" id="PTHR13167:SF25">
    <property type="entry name" value="PIEZO-TYPE MECHANOSENSITIVE ION CHANNEL COMPONENT"/>
    <property type="match status" value="1"/>
</dbReference>
<comment type="caution">
    <text evidence="2">The sequence shown here is derived from an EMBL/GenBank/DDBJ whole genome shotgun (WGS) entry which is preliminary data.</text>
</comment>
<dbReference type="AlphaFoldDB" id="A0A482VXV0"/>
<evidence type="ECO:0000259" key="1">
    <source>
        <dbReference type="Pfam" id="PF12166"/>
    </source>
</evidence>
<dbReference type="GO" id="GO:0008381">
    <property type="term" value="F:mechanosensitive monoatomic ion channel activity"/>
    <property type="evidence" value="ECO:0007669"/>
    <property type="project" value="InterPro"/>
</dbReference>
<evidence type="ECO:0000313" key="3">
    <source>
        <dbReference type="Proteomes" id="UP000292052"/>
    </source>
</evidence>
<dbReference type="OrthoDB" id="303066at2759"/>
<dbReference type="GO" id="GO:0050982">
    <property type="term" value="P:detection of mechanical stimulus"/>
    <property type="evidence" value="ECO:0007669"/>
    <property type="project" value="TreeGrafter"/>
</dbReference>
<dbReference type="PANTHER" id="PTHR13167">
    <property type="entry name" value="PIEZO-TYPE MECHANOSENSITIVE ION CHANNEL COMPONENT"/>
    <property type="match status" value="1"/>
</dbReference>
<feature type="domain" description="Piezo non-specific cation channel cap" evidence="1">
    <location>
        <begin position="11"/>
        <end position="71"/>
    </location>
</feature>
<dbReference type="GO" id="GO:0005261">
    <property type="term" value="F:monoatomic cation channel activity"/>
    <property type="evidence" value="ECO:0007669"/>
    <property type="project" value="TreeGrafter"/>
</dbReference>
<sequence length="88" mass="10798">MEFAAVRVITIGNITHEIWLKDMPNIRRIYILLNDIYIVRAFRQYRLEEDLFAKLIFLMRSRELAIKVTREYGNIYNPEFIYIKNRDR</sequence>
<dbReference type="GO" id="GO:0071260">
    <property type="term" value="P:cellular response to mechanical stimulus"/>
    <property type="evidence" value="ECO:0007669"/>
    <property type="project" value="TreeGrafter"/>
</dbReference>
<proteinExistence type="predicted"/>